<dbReference type="PANTHER" id="PTHR35841">
    <property type="entry name" value="PHOSPHONATES-BINDING PERIPLASMIC PROTEIN"/>
    <property type="match status" value="1"/>
</dbReference>
<sequence>MFKQFSRRDFLLFLLSLIVSACKTKSAYGGELTVGVINYSGGEEIINQYANFNSYLGEKMKAYIQLEPVFNENQGIERLKDRAWSVAFTPPGLTALAISRYQYTPLFPLVGETNLRSIIVVGKDSPLKDLKMLEGQTLVLGQPGSATGYYLPLYNLYGLTLAEILFAPTPKTVLEWVAQGKADAGAVSVAELNLYASQFNPSQFRILFKDPHSIPPGVVLVGPSVERKNQEYIRRVLNEFPSSLAQDVGYVPNGTVPDYEYMIEVVERVKAIASQLQNKPVRLF</sequence>
<comment type="caution">
    <text evidence="2">The sequence shown here is derived from an EMBL/GenBank/DDBJ whole genome shotgun (WGS) entry which is preliminary data.</text>
</comment>
<keyword evidence="3" id="KW-1185">Reference proteome</keyword>
<dbReference type="Proteomes" id="UP000235036">
    <property type="component" value="Unassembled WGS sequence"/>
</dbReference>
<dbReference type="Pfam" id="PF12974">
    <property type="entry name" value="Phosphonate-bd"/>
    <property type="match status" value="1"/>
</dbReference>
<dbReference type="RefSeq" id="WP_016865916.1">
    <property type="nucleotide sequence ID" value="NZ_CAWNVR010000019.1"/>
</dbReference>
<feature type="chain" id="PRO_5014782251" evidence="1">
    <location>
        <begin position="22"/>
        <end position="284"/>
    </location>
</feature>
<protein>
    <submittedName>
        <fullName evidence="2">Phosphonate ABC transporter substrate-binding protein</fullName>
    </submittedName>
</protein>
<dbReference type="Gene3D" id="3.40.190.10">
    <property type="entry name" value="Periplasmic binding protein-like II"/>
    <property type="match status" value="2"/>
</dbReference>
<dbReference type="EMBL" id="NRQW01000619">
    <property type="protein sequence ID" value="PLZ83994.1"/>
    <property type="molecule type" value="Genomic_DNA"/>
</dbReference>
<evidence type="ECO:0000256" key="1">
    <source>
        <dbReference type="SAM" id="SignalP"/>
    </source>
</evidence>
<gene>
    <name evidence="2" type="ORF">CEN44_25785</name>
</gene>
<name>A0A2N6JVZ7_FISMU</name>
<accession>A0A2N6JVZ7</accession>
<reference evidence="2 3" key="1">
    <citation type="submission" date="2017-08" db="EMBL/GenBank/DDBJ databases">
        <title>Genomes of Fischerella (Mastigocladus) sp. strains.</title>
        <authorList>
            <person name="Miller S.R."/>
        </authorList>
    </citation>
    <scope>NUCLEOTIDE SEQUENCE [LARGE SCALE GENOMIC DNA]</scope>
    <source>
        <strain evidence="2 3">CCMEE 5323</strain>
    </source>
</reference>
<proteinExistence type="predicted"/>
<dbReference type="PANTHER" id="PTHR35841:SF1">
    <property type="entry name" value="PHOSPHONATES-BINDING PERIPLASMIC PROTEIN"/>
    <property type="match status" value="1"/>
</dbReference>
<evidence type="ECO:0000313" key="3">
    <source>
        <dbReference type="Proteomes" id="UP000235036"/>
    </source>
</evidence>
<dbReference type="AlphaFoldDB" id="A0A2N6JVZ7"/>
<organism evidence="2 3">
    <name type="scientific">Fischerella muscicola CCMEE 5323</name>
    <dbReference type="NCBI Taxonomy" id="2019572"/>
    <lineage>
        <taxon>Bacteria</taxon>
        <taxon>Bacillati</taxon>
        <taxon>Cyanobacteriota</taxon>
        <taxon>Cyanophyceae</taxon>
        <taxon>Nostocales</taxon>
        <taxon>Hapalosiphonaceae</taxon>
        <taxon>Fischerella</taxon>
    </lineage>
</organism>
<feature type="signal peptide" evidence="1">
    <location>
        <begin position="1"/>
        <end position="21"/>
    </location>
</feature>
<evidence type="ECO:0000313" key="2">
    <source>
        <dbReference type="EMBL" id="PLZ83994.1"/>
    </source>
</evidence>
<dbReference type="PROSITE" id="PS51257">
    <property type="entry name" value="PROKAR_LIPOPROTEIN"/>
    <property type="match status" value="1"/>
</dbReference>
<keyword evidence="1" id="KW-0732">Signal</keyword>
<dbReference type="SUPFAM" id="SSF53850">
    <property type="entry name" value="Periplasmic binding protein-like II"/>
    <property type="match status" value="1"/>
</dbReference>